<comment type="subcellular location">
    <subcellularLocation>
        <location evidence="13">Cytoplasm</location>
    </subcellularLocation>
</comment>
<keyword evidence="6 13" id="KW-0285">Flavoprotein</keyword>
<evidence type="ECO:0000256" key="13">
    <source>
        <dbReference type="RuleBase" id="RU362049"/>
    </source>
</evidence>
<evidence type="ECO:0000256" key="5">
    <source>
        <dbReference type="ARBA" id="ARBA00021901"/>
    </source>
</evidence>
<name>A0A221W167_9PSEU</name>
<evidence type="ECO:0000259" key="15">
    <source>
        <dbReference type="Pfam" id="PF02910"/>
    </source>
</evidence>
<comment type="pathway">
    <text evidence="2 13">Cofactor biosynthesis; NAD(+) biosynthesis; iminoaspartate from L-aspartate (oxidase route): step 1/1.</text>
</comment>
<keyword evidence="9 13" id="KW-0560">Oxidoreductase</keyword>
<evidence type="ECO:0000256" key="6">
    <source>
        <dbReference type="ARBA" id="ARBA00022630"/>
    </source>
</evidence>
<dbReference type="Gene3D" id="1.20.58.100">
    <property type="entry name" value="Fumarate reductase/succinate dehydrogenase flavoprotein-like, C-terminal domain"/>
    <property type="match status" value="1"/>
</dbReference>
<dbReference type="SUPFAM" id="SSF56425">
    <property type="entry name" value="Succinate dehydrogenase/fumarate reductase flavoprotein, catalytic domain"/>
    <property type="match status" value="1"/>
</dbReference>
<dbReference type="SUPFAM" id="SSF51905">
    <property type="entry name" value="FAD/NAD(P)-binding domain"/>
    <property type="match status" value="1"/>
</dbReference>
<evidence type="ECO:0000256" key="2">
    <source>
        <dbReference type="ARBA" id="ARBA00004950"/>
    </source>
</evidence>
<dbReference type="KEGG" id="ahg:AHOG_09195"/>
<dbReference type="Gene3D" id="3.50.50.60">
    <property type="entry name" value="FAD/NAD(P)-binding domain"/>
    <property type="match status" value="1"/>
</dbReference>
<dbReference type="SUPFAM" id="SSF46977">
    <property type="entry name" value="Succinate dehydrogenase/fumarate reductase flavoprotein C-terminal domain"/>
    <property type="match status" value="1"/>
</dbReference>
<dbReference type="UniPathway" id="UPA00253">
    <property type="reaction ID" value="UER00326"/>
</dbReference>
<evidence type="ECO:0000256" key="7">
    <source>
        <dbReference type="ARBA" id="ARBA00022642"/>
    </source>
</evidence>
<evidence type="ECO:0000256" key="3">
    <source>
        <dbReference type="ARBA" id="ARBA00008562"/>
    </source>
</evidence>
<dbReference type="AlphaFoldDB" id="A0A221W167"/>
<dbReference type="OrthoDB" id="9805351at2"/>
<dbReference type="Gene3D" id="3.90.700.10">
    <property type="entry name" value="Succinate dehydrogenase/fumarate reductase flavoprotein, catalytic domain"/>
    <property type="match status" value="1"/>
</dbReference>
<keyword evidence="8 13" id="KW-0274">FAD</keyword>
<evidence type="ECO:0000313" key="16">
    <source>
        <dbReference type="EMBL" id="ASO19483.1"/>
    </source>
</evidence>
<evidence type="ECO:0000256" key="4">
    <source>
        <dbReference type="ARBA" id="ARBA00012173"/>
    </source>
</evidence>
<dbReference type="GO" id="GO:0008734">
    <property type="term" value="F:L-aspartate oxidase activity"/>
    <property type="evidence" value="ECO:0007669"/>
    <property type="project" value="UniProtKB-UniRule"/>
</dbReference>
<reference evidence="16 17" key="1">
    <citation type="submission" date="2017-07" db="EMBL/GenBank/DDBJ databases">
        <title>Complete genome sequence of Actinoalloteichus hoggarensis DSM 45943, type strain of Actinoalloteichus hoggarensis.</title>
        <authorList>
            <person name="Ruckert C."/>
            <person name="Nouioui I."/>
            <person name="Willmese J."/>
            <person name="van Wezel G."/>
            <person name="Klenk H.-P."/>
            <person name="Kalinowski J."/>
            <person name="Zotchev S.B."/>
        </authorList>
    </citation>
    <scope>NUCLEOTIDE SEQUENCE [LARGE SCALE GENOMIC DNA]</scope>
    <source>
        <strain evidence="16 17">DSM 45943</strain>
    </source>
</reference>
<keyword evidence="7 13" id="KW-0662">Pyridine nucleotide biosynthesis</keyword>
<accession>A0A221W167</accession>
<dbReference type="GO" id="GO:0005737">
    <property type="term" value="C:cytoplasm"/>
    <property type="evidence" value="ECO:0007669"/>
    <property type="project" value="UniProtKB-SubCell"/>
</dbReference>
<evidence type="ECO:0000256" key="10">
    <source>
        <dbReference type="ARBA" id="ARBA00029426"/>
    </source>
</evidence>
<comment type="cofactor">
    <cofactor evidence="1 13">
        <name>FAD</name>
        <dbReference type="ChEBI" id="CHEBI:57692"/>
    </cofactor>
</comment>
<dbReference type="InterPro" id="IPR036188">
    <property type="entry name" value="FAD/NAD-bd_sf"/>
</dbReference>
<feature type="domain" description="Fumarate reductase/succinate dehydrogenase flavoprotein-like C-terminal" evidence="15">
    <location>
        <begin position="485"/>
        <end position="522"/>
    </location>
</feature>
<dbReference type="EMBL" id="CP022521">
    <property type="protein sequence ID" value="ASO19483.1"/>
    <property type="molecule type" value="Genomic_DNA"/>
</dbReference>
<gene>
    <name evidence="16" type="primary">nadB</name>
    <name evidence="16" type="ORF">AHOG_09195</name>
</gene>
<dbReference type="EC" id="1.4.3.16" evidence="4 12"/>
<dbReference type="RefSeq" id="WP_093940978.1">
    <property type="nucleotide sequence ID" value="NZ_CP022521.1"/>
</dbReference>
<dbReference type="GO" id="GO:0034628">
    <property type="term" value="P:'de novo' NAD+ biosynthetic process from L-aspartate"/>
    <property type="evidence" value="ECO:0007669"/>
    <property type="project" value="TreeGrafter"/>
</dbReference>
<dbReference type="PANTHER" id="PTHR42716:SF2">
    <property type="entry name" value="L-ASPARTATE OXIDASE, CHLOROPLASTIC"/>
    <property type="match status" value="1"/>
</dbReference>
<evidence type="ECO:0000313" key="17">
    <source>
        <dbReference type="Proteomes" id="UP000204221"/>
    </source>
</evidence>
<dbReference type="NCBIfam" id="TIGR00551">
    <property type="entry name" value="nadB"/>
    <property type="match status" value="1"/>
</dbReference>
<proteinExistence type="inferred from homology"/>
<dbReference type="Proteomes" id="UP000204221">
    <property type="component" value="Chromosome"/>
</dbReference>
<organism evidence="16 17">
    <name type="scientific">Actinoalloteichus hoggarensis</name>
    <dbReference type="NCBI Taxonomy" id="1470176"/>
    <lineage>
        <taxon>Bacteria</taxon>
        <taxon>Bacillati</taxon>
        <taxon>Actinomycetota</taxon>
        <taxon>Actinomycetes</taxon>
        <taxon>Pseudonocardiales</taxon>
        <taxon>Pseudonocardiaceae</taxon>
        <taxon>Actinoalloteichus</taxon>
    </lineage>
</organism>
<protein>
    <recommendedName>
        <fullName evidence="5 12">L-aspartate oxidase</fullName>
        <ecNumber evidence="4 12">1.4.3.16</ecNumber>
    </recommendedName>
</protein>
<comment type="catalytic activity">
    <reaction evidence="11">
        <text>L-aspartate + O2 = iminosuccinate + H2O2</text>
        <dbReference type="Rhea" id="RHEA:25876"/>
        <dbReference type="ChEBI" id="CHEBI:15379"/>
        <dbReference type="ChEBI" id="CHEBI:16240"/>
        <dbReference type="ChEBI" id="CHEBI:29991"/>
        <dbReference type="ChEBI" id="CHEBI:77875"/>
        <dbReference type="EC" id="1.4.3.16"/>
    </reaction>
    <physiologicalReaction direction="left-to-right" evidence="11">
        <dbReference type="Rhea" id="RHEA:25877"/>
    </physiologicalReaction>
</comment>
<comment type="function">
    <text evidence="10">Catalyzes the oxidation of L-aspartate to iminoaspartate, the first step in the de novo biosynthesis of NAD(+).</text>
</comment>
<sequence>MTVRWEADADVLVVGTGVAGLTAALHARRLGLRVLVVTKGAAEDGNTRWAQGGVAVVLAEPASSAAAVDSVDRHVADTLAAGAGLCDESAVGGIVGAGPTAVTELIDLGARFDAAADGGGLARTREGGHSAYRVIHAGGDATGAEVSRALLAAARDGGLAVLERHVAVETLRTPAGAVAGLLVLDPDGSPGLLRAPAVVLATGGIGQLYQATSNPDGATGDGLALALRAGAVVSDLEFVQFHPTVLYSGPASRGRRPLITEAVRGEGAVLIDAAGDRVMAGVHPMADLAPRDVVSAAITRRLTEAPGGVDDHVYLDATHLSGPAFRRRFPTVFAAARAAGVDPAVAPIPVAPAAHFSCGGIVASTEGRTGVVGLYAVGELARTGLHGANRLASNSLLEGLVTGRAVAEAVAADLAACLLGGPTESVDAVLPAEAVADRPVLQRVMSRHAAIGRDAAGLATATAALDDCSVVRPLRTPELVADAALALVARLLLLAASSRTETRGCHVRHDHPGRDDRHWRRSLPARLDVAGQPILVDPISLKGVA</sequence>
<dbReference type="NCBIfam" id="NF005867">
    <property type="entry name" value="PRK07804.1"/>
    <property type="match status" value="1"/>
</dbReference>
<comment type="similarity">
    <text evidence="3 13">Belongs to the FAD-dependent oxidoreductase 2 family. NadB subfamily.</text>
</comment>
<keyword evidence="17" id="KW-1185">Reference proteome</keyword>
<dbReference type="InterPro" id="IPR003953">
    <property type="entry name" value="FAD-dep_OxRdtase_2_FAD-bd"/>
</dbReference>
<dbReference type="InterPro" id="IPR015939">
    <property type="entry name" value="Fum_Rdtase/Succ_DH_flav-like_C"/>
</dbReference>
<dbReference type="Pfam" id="PF00890">
    <property type="entry name" value="FAD_binding_2"/>
    <property type="match status" value="1"/>
</dbReference>
<evidence type="ECO:0000256" key="9">
    <source>
        <dbReference type="ARBA" id="ARBA00023002"/>
    </source>
</evidence>
<evidence type="ECO:0000256" key="8">
    <source>
        <dbReference type="ARBA" id="ARBA00022827"/>
    </source>
</evidence>
<dbReference type="PRINTS" id="PR00411">
    <property type="entry name" value="PNDRDTASEI"/>
</dbReference>
<evidence type="ECO:0000256" key="12">
    <source>
        <dbReference type="NCBIfam" id="TIGR00551"/>
    </source>
</evidence>
<evidence type="ECO:0000259" key="14">
    <source>
        <dbReference type="Pfam" id="PF00890"/>
    </source>
</evidence>
<dbReference type="InterPro" id="IPR005288">
    <property type="entry name" value="NadB"/>
</dbReference>
<dbReference type="PRINTS" id="PR00368">
    <property type="entry name" value="FADPNR"/>
</dbReference>
<dbReference type="PANTHER" id="PTHR42716">
    <property type="entry name" value="L-ASPARTATE OXIDASE"/>
    <property type="match status" value="1"/>
</dbReference>
<dbReference type="GO" id="GO:0033765">
    <property type="term" value="F:steroid dehydrogenase activity, acting on the CH-CH group of donors"/>
    <property type="evidence" value="ECO:0007669"/>
    <property type="project" value="UniProtKB-ARBA"/>
</dbReference>
<evidence type="ECO:0000256" key="1">
    <source>
        <dbReference type="ARBA" id="ARBA00001974"/>
    </source>
</evidence>
<dbReference type="InterPro" id="IPR027477">
    <property type="entry name" value="Succ_DH/fumarate_Rdtase_cat_sf"/>
</dbReference>
<dbReference type="InterPro" id="IPR037099">
    <property type="entry name" value="Fum_R/Succ_DH_flav-like_C_sf"/>
</dbReference>
<evidence type="ECO:0000256" key="11">
    <source>
        <dbReference type="ARBA" id="ARBA00048305"/>
    </source>
</evidence>
<feature type="domain" description="FAD-dependent oxidoreductase 2 FAD-binding" evidence="14">
    <location>
        <begin position="10"/>
        <end position="396"/>
    </location>
</feature>
<dbReference type="FunFam" id="3.90.700.10:FF:000002">
    <property type="entry name" value="L-aspartate oxidase"/>
    <property type="match status" value="1"/>
</dbReference>
<dbReference type="Pfam" id="PF02910">
    <property type="entry name" value="Succ_DH_flav_C"/>
    <property type="match status" value="1"/>
</dbReference>